<evidence type="ECO:0000313" key="1">
    <source>
        <dbReference type="EMBL" id="KAH6941113.1"/>
    </source>
</evidence>
<name>A0ACB7T1W9_HYAAI</name>
<organism evidence="1 2">
    <name type="scientific">Hyalomma asiaticum</name>
    <name type="common">Tick</name>
    <dbReference type="NCBI Taxonomy" id="266040"/>
    <lineage>
        <taxon>Eukaryota</taxon>
        <taxon>Metazoa</taxon>
        <taxon>Ecdysozoa</taxon>
        <taxon>Arthropoda</taxon>
        <taxon>Chelicerata</taxon>
        <taxon>Arachnida</taxon>
        <taxon>Acari</taxon>
        <taxon>Parasitiformes</taxon>
        <taxon>Ixodida</taxon>
        <taxon>Ixodoidea</taxon>
        <taxon>Ixodidae</taxon>
        <taxon>Hyalomminae</taxon>
        <taxon>Hyalomma</taxon>
    </lineage>
</organism>
<evidence type="ECO:0000313" key="2">
    <source>
        <dbReference type="Proteomes" id="UP000821845"/>
    </source>
</evidence>
<keyword evidence="2" id="KW-1185">Reference proteome</keyword>
<sequence length="174" mass="18929">MHHPAEEQPKREEARFHRRSVSLHSDSDGRPVGSDNQADDSSLLSSPDVNRLRLSSPEIRRFVSPLAKMGSLPILSPTELFAFIEAEEEEHCEGGTVGPFGQRAKQPTPAFLLEYDSMDTCNSVTSKDSSTALRAVGDGYGAVKVEPGTVPQDGAVPPLSAIDMRGRGQTRQER</sequence>
<reference evidence="1" key="1">
    <citation type="submission" date="2020-05" db="EMBL/GenBank/DDBJ databases">
        <title>Large-scale comparative analyses of tick genomes elucidate their genetic diversity and vector capacities.</title>
        <authorList>
            <person name="Jia N."/>
            <person name="Wang J."/>
            <person name="Shi W."/>
            <person name="Du L."/>
            <person name="Sun Y."/>
            <person name="Zhan W."/>
            <person name="Jiang J."/>
            <person name="Wang Q."/>
            <person name="Zhang B."/>
            <person name="Ji P."/>
            <person name="Sakyi L.B."/>
            <person name="Cui X."/>
            <person name="Yuan T."/>
            <person name="Jiang B."/>
            <person name="Yang W."/>
            <person name="Lam T.T.-Y."/>
            <person name="Chang Q."/>
            <person name="Ding S."/>
            <person name="Wang X."/>
            <person name="Zhu J."/>
            <person name="Ruan X."/>
            <person name="Zhao L."/>
            <person name="Wei J."/>
            <person name="Que T."/>
            <person name="Du C."/>
            <person name="Cheng J."/>
            <person name="Dai P."/>
            <person name="Han X."/>
            <person name="Huang E."/>
            <person name="Gao Y."/>
            <person name="Liu J."/>
            <person name="Shao H."/>
            <person name="Ye R."/>
            <person name="Li L."/>
            <person name="Wei W."/>
            <person name="Wang X."/>
            <person name="Wang C."/>
            <person name="Yang T."/>
            <person name="Huo Q."/>
            <person name="Li W."/>
            <person name="Guo W."/>
            <person name="Chen H."/>
            <person name="Zhou L."/>
            <person name="Ni X."/>
            <person name="Tian J."/>
            <person name="Zhou Y."/>
            <person name="Sheng Y."/>
            <person name="Liu T."/>
            <person name="Pan Y."/>
            <person name="Xia L."/>
            <person name="Li J."/>
            <person name="Zhao F."/>
            <person name="Cao W."/>
        </authorList>
    </citation>
    <scope>NUCLEOTIDE SEQUENCE</scope>
    <source>
        <strain evidence="1">Hyas-2018</strain>
    </source>
</reference>
<comment type="caution">
    <text evidence="1">The sequence shown here is derived from an EMBL/GenBank/DDBJ whole genome shotgun (WGS) entry which is preliminary data.</text>
</comment>
<proteinExistence type="predicted"/>
<accession>A0ACB7T1W9</accession>
<dbReference type="Proteomes" id="UP000821845">
    <property type="component" value="Chromosome 11"/>
</dbReference>
<gene>
    <name evidence="1" type="ORF">HPB50_013814</name>
</gene>
<protein>
    <submittedName>
        <fullName evidence="1">Uncharacterized protein</fullName>
    </submittedName>
</protein>
<dbReference type="EMBL" id="CM023491">
    <property type="protein sequence ID" value="KAH6941113.1"/>
    <property type="molecule type" value="Genomic_DNA"/>
</dbReference>